<evidence type="ECO:0000259" key="2">
    <source>
        <dbReference type="Pfam" id="PF00892"/>
    </source>
</evidence>
<sequence length="308" mass="33381">MQPSRAPGLPSPPMNKSGILLHIAGLWLLSTLDASGKWLVLAGVPVLMVSWMRYAVHTALMTVVVLPQRGKAIFKTRSLQRQLVRGFLMIATTVLFFSVLARLPLAEATAINFMAPLFVMAIAPWLLKEAHRLHRWLGVLVGFAGMLVVVRPGAQLDPVGVALGLLTAFTFALFQIATRRVAHDDPLTTNYYGGLFGTAALSVALPWFWVTPELSVGEWVLLVSTGVTGFFGHWLQAAAFSKSPATLLAPFSYMQIISAAILGWLVFGQMPGQTTALGIALICLAGLGVALTEARLAWVRTRALRERL</sequence>
<feature type="transmembrane region" description="Helical" evidence="1">
    <location>
        <begin position="247"/>
        <end position="267"/>
    </location>
</feature>
<dbReference type="InterPro" id="IPR037185">
    <property type="entry name" value="EmrE-like"/>
</dbReference>
<comment type="caution">
    <text evidence="3">The sequence shown here is derived from an EMBL/GenBank/DDBJ whole genome shotgun (WGS) entry which is preliminary data.</text>
</comment>
<reference evidence="3" key="2">
    <citation type="submission" date="2020-09" db="EMBL/GenBank/DDBJ databases">
        <authorList>
            <person name="Sun Q."/>
            <person name="Zhou Y."/>
        </authorList>
    </citation>
    <scope>NUCLEOTIDE SEQUENCE</scope>
    <source>
        <strain evidence="3">CGMCC 1.15322</strain>
    </source>
</reference>
<keyword evidence="1" id="KW-1133">Transmembrane helix</keyword>
<feature type="transmembrane region" description="Helical" evidence="1">
    <location>
        <begin position="136"/>
        <end position="154"/>
    </location>
</feature>
<dbReference type="EMBL" id="BMIG01000006">
    <property type="protein sequence ID" value="GGA98718.1"/>
    <property type="molecule type" value="Genomic_DNA"/>
</dbReference>
<feature type="transmembrane region" description="Helical" evidence="1">
    <location>
        <begin position="44"/>
        <end position="66"/>
    </location>
</feature>
<dbReference type="PANTHER" id="PTHR22911:SF103">
    <property type="entry name" value="BLR2811 PROTEIN"/>
    <property type="match status" value="1"/>
</dbReference>
<feature type="transmembrane region" description="Helical" evidence="1">
    <location>
        <begin position="279"/>
        <end position="298"/>
    </location>
</feature>
<reference evidence="3" key="1">
    <citation type="journal article" date="2014" name="Int. J. Syst. Evol. Microbiol.">
        <title>Complete genome sequence of Corynebacterium casei LMG S-19264T (=DSM 44701T), isolated from a smear-ripened cheese.</title>
        <authorList>
            <consortium name="US DOE Joint Genome Institute (JGI-PGF)"/>
            <person name="Walter F."/>
            <person name="Albersmeier A."/>
            <person name="Kalinowski J."/>
            <person name="Ruckert C."/>
        </authorList>
    </citation>
    <scope>NUCLEOTIDE SEQUENCE</scope>
    <source>
        <strain evidence="3">CGMCC 1.15322</strain>
    </source>
</reference>
<dbReference type="InterPro" id="IPR000620">
    <property type="entry name" value="EamA_dom"/>
</dbReference>
<feature type="domain" description="EamA" evidence="2">
    <location>
        <begin position="160"/>
        <end position="286"/>
    </location>
</feature>
<dbReference type="AlphaFoldDB" id="A0A916SJ08"/>
<dbReference type="Pfam" id="PF00892">
    <property type="entry name" value="EamA"/>
    <property type="match status" value="2"/>
</dbReference>
<keyword evidence="4" id="KW-1185">Reference proteome</keyword>
<proteinExistence type="predicted"/>
<gene>
    <name evidence="3" type="ORF">GCM10011496_19770</name>
</gene>
<keyword evidence="1" id="KW-0812">Transmembrane</keyword>
<dbReference type="PANTHER" id="PTHR22911">
    <property type="entry name" value="ACYL-MALONYL CONDENSING ENZYME-RELATED"/>
    <property type="match status" value="1"/>
</dbReference>
<evidence type="ECO:0000313" key="3">
    <source>
        <dbReference type="EMBL" id="GGA98718.1"/>
    </source>
</evidence>
<feature type="transmembrane region" description="Helical" evidence="1">
    <location>
        <begin position="160"/>
        <end position="178"/>
    </location>
</feature>
<feature type="transmembrane region" description="Helical" evidence="1">
    <location>
        <begin position="109"/>
        <end position="127"/>
    </location>
</feature>
<feature type="transmembrane region" description="Helical" evidence="1">
    <location>
        <begin position="216"/>
        <end position="235"/>
    </location>
</feature>
<evidence type="ECO:0000256" key="1">
    <source>
        <dbReference type="SAM" id="Phobius"/>
    </source>
</evidence>
<name>A0A916SJ08_9BURK</name>
<keyword evidence="1" id="KW-0472">Membrane</keyword>
<dbReference type="Proteomes" id="UP000620596">
    <property type="component" value="Unassembled WGS sequence"/>
</dbReference>
<feature type="transmembrane region" description="Helical" evidence="1">
    <location>
        <begin position="190"/>
        <end position="210"/>
    </location>
</feature>
<dbReference type="SUPFAM" id="SSF103481">
    <property type="entry name" value="Multidrug resistance efflux transporter EmrE"/>
    <property type="match status" value="2"/>
</dbReference>
<evidence type="ECO:0000313" key="4">
    <source>
        <dbReference type="Proteomes" id="UP000620596"/>
    </source>
</evidence>
<accession>A0A916SJ08</accession>
<feature type="domain" description="EamA" evidence="2">
    <location>
        <begin position="17"/>
        <end position="150"/>
    </location>
</feature>
<dbReference type="GO" id="GO:0016020">
    <property type="term" value="C:membrane"/>
    <property type="evidence" value="ECO:0007669"/>
    <property type="project" value="InterPro"/>
</dbReference>
<protein>
    <submittedName>
        <fullName evidence="3">Integral membrane protein</fullName>
    </submittedName>
</protein>
<feature type="transmembrane region" description="Helical" evidence="1">
    <location>
        <begin position="86"/>
        <end position="103"/>
    </location>
</feature>
<organism evidence="3 4">
    <name type="scientific">Polaromonas eurypsychrophila</name>
    <dbReference type="NCBI Taxonomy" id="1614635"/>
    <lineage>
        <taxon>Bacteria</taxon>
        <taxon>Pseudomonadati</taxon>
        <taxon>Pseudomonadota</taxon>
        <taxon>Betaproteobacteria</taxon>
        <taxon>Burkholderiales</taxon>
        <taxon>Comamonadaceae</taxon>
        <taxon>Polaromonas</taxon>
    </lineage>
</organism>